<gene>
    <name evidence="2" type="ORF">PXEA_LOCUS8148</name>
</gene>
<comment type="caution">
    <text evidence="2">The sequence shown here is derived from an EMBL/GenBank/DDBJ whole genome shotgun (WGS) entry which is preliminary data.</text>
</comment>
<evidence type="ECO:0000256" key="1">
    <source>
        <dbReference type="SAM" id="MobiDB-lite"/>
    </source>
</evidence>
<dbReference type="EMBL" id="CAAALY010022067">
    <property type="protein sequence ID" value="VEL14708.1"/>
    <property type="molecule type" value="Genomic_DNA"/>
</dbReference>
<name>A0A3S4ZXW2_9PLAT</name>
<dbReference type="AlphaFoldDB" id="A0A3S4ZXW2"/>
<feature type="region of interest" description="Disordered" evidence="1">
    <location>
        <begin position="12"/>
        <end position="57"/>
    </location>
</feature>
<reference evidence="2" key="1">
    <citation type="submission" date="2018-11" db="EMBL/GenBank/DDBJ databases">
        <authorList>
            <consortium name="Pathogen Informatics"/>
        </authorList>
    </citation>
    <scope>NUCLEOTIDE SEQUENCE</scope>
</reference>
<organism evidence="2 3">
    <name type="scientific">Protopolystoma xenopodis</name>
    <dbReference type="NCBI Taxonomy" id="117903"/>
    <lineage>
        <taxon>Eukaryota</taxon>
        <taxon>Metazoa</taxon>
        <taxon>Spiralia</taxon>
        <taxon>Lophotrochozoa</taxon>
        <taxon>Platyhelminthes</taxon>
        <taxon>Monogenea</taxon>
        <taxon>Polyopisthocotylea</taxon>
        <taxon>Polystomatidea</taxon>
        <taxon>Polystomatidae</taxon>
        <taxon>Protopolystoma</taxon>
    </lineage>
</organism>
<evidence type="ECO:0000313" key="3">
    <source>
        <dbReference type="Proteomes" id="UP000784294"/>
    </source>
</evidence>
<accession>A0A3S4ZXW2</accession>
<dbReference type="Proteomes" id="UP000784294">
    <property type="component" value="Unassembled WGS sequence"/>
</dbReference>
<keyword evidence="3" id="KW-1185">Reference proteome</keyword>
<feature type="region of interest" description="Disordered" evidence="1">
    <location>
        <begin position="207"/>
        <end position="228"/>
    </location>
</feature>
<feature type="compositionally biased region" description="Polar residues" evidence="1">
    <location>
        <begin position="207"/>
        <end position="219"/>
    </location>
</feature>
<feature type="compositionally biased region" description="Low complexity" evidence="1">
    <location>
        <begin position="26"/>
        <end position="57"/>
    </location>
</feature>
<evidence type="ECO:0000313" key="2">
    <source>
        <dbReference type="EMBL" id="VEL14708.1"/>
    </source>
</evidence>
<proteinExistence type="predicted"/>
<feature type="compositionally biased region" description="Basic and acidic residues" evidence="1">
    <location>
        <begin position="15"/>
        <end position="25"/>
    </location>
</feature>
<sequence>MAARYKPLLFVPHRHTSEIHREQHSSRSSSHGTSKPSTTSSSTNVIASSSSSSSSSSSCLSLSYFTNSQAPSTFVSHTSSFIPQPTSTSFIPNLSVPIASSHPSSQNHAQLMTTLSASSSVAPSASFLNLKHCTSIASPPARNSISNGCFLSLPQPLQLALPSCSPRLAHGNVSIPQAISSVFIVPFSAATAALTVPAKAASELTTSMVRPSRQSTATKGGSIKTIPSLSGAPVTHSNGFDMSLAPGIASSNGLNRALLSADIQTPGLSNTASLPLSSPPVTKSAIINSNDSCDNSARSNASPDLMLLLSAADMDTSTGLITDVSLPLSSNLSSKTTILEACLGHTHSVPVISNSMCLLCASQKCTGENSFLDVVISPFPNSQSMFSPITCLV</sequence>
<protein>
    <submittedName>
        <fullName evidence="2">Uncharacterized protein</fullName>
    </submittedName>
</protein>